<comment type="caution">
    <text evidence="1">The sequence shown here is derived from an EMBL/GenBank/DDBJ whole genome shotgun (WGS) entry which is preliminary data.</text>
</comment>
<keyword evidence="2" id="KW-1185">Reference proteome</keyword>
<sequence>MEKLCNDFGFKQHNFSMYNALANGLVEAFNKTLCNLLKKVVGKSKRDWHERAEEALWAYCTTYQTPTQATPYSLVYGVEAVLPLERQIPSLRIAIQEGLSNEDNVRLRLEELEALDEKRLGAQQCLECYPTRISKTFNKKVCPRSFQVGDLVLAVRKPIIVTHHIKNKFVSKWDGPYVVQEAYTNGAYKLVAEDGLRIGPINSKFLKRYYA</sequence>
<dbReference type="EMBL" id="JAXUIC010000011">
    <property type="protein sequence ID" value="KAK4564629.1"/>
    <property type="molecule type" value="Genomic_DNA"/>
</dbReference>
<evidence type="ECO:0000313" key="2">
    <source>
        <dbReference type="Proteomes" id="UP001324115"/>
    </source>
</evidence>
<organism evidence="1 2">
    <name type="scientific">Quercus rubra</name>
    <name type="common">Northern red oak</name>
    <name type="synonym">Quercus borealis</name>
    <dbReference type="NCBI Taxonomy" id="3512"/>
    <lineage>
        <taxon>Eukaryota</taxon>
        <taxon>Viridiplantae</taxon>
        <taxon>Streptophyta</taxon>
        <taxon>Embryophyta</taxon>
        <taxon>Tracheophyta</taxon>
        <taxon>Spermatophyta</taxon>
        <taxon>Magnoliopsida</taxon>
        <taxon>eudicotyledons</taxon>
        <taxon>Gunneridae</taxon>
        <taxon>Pentapetalae</taxon>
        <taxon>rosids</taxon>
        <taxon>fabids</taxon>
        <taxon>Fagales</taxon>
        <taxon>Fagaceae</taxon>
        <taxon>Quercus</taxon>
    </lineage>
</organism>
<dbReference type="GO" id="GO:0003676">
    <property type="term" value="F:nucleic acid binding"/>
    <property type="evidence" value="ECO:0007669"/>
    <property type="project" value="InterPro"/>
</dbReference>
<dbReference type="PANTHER" id="PTHR48475">
    <property type="entry name" value="RIBONUCLEASE H"/>
    <property type="match status" value="1"/>
</dbReference>
<accession>A0AAN7E7E8</accession>
<protein>
    <recommendedName>
        <fullName evidence="3">Integrase catalytic domain-containing protein</fullName>
    </recommendedName>
</protein>
<dbReference type="InterPro" id="IPR036397">
    <property type="entry name" value="RNaseH_sf"/>
</dbReference>
<dbReference type="InterPro" id="IPR012337">
    <property type="entry name" value="RNaseH-like_sf"/>
</dbReference>
<dbReference type="Proteomes" id="UP001324115">
    <property type="component" value="Unassembled WGS sequence"/>
</dbReference>
<dbReference type="Gene3D" id="3.30.420.10">
    <property type="entry name" value="Ribonuclease H-like superfamily/Ribonuclease H"/>
    <property type="match status" value="1"/>
</dbReference>
<evidence type="ECO:0008006" key="3">
    <source>
        <dbReference type="Google" id="ProtNLM"/>
    </source>
</evidence>
<evidence type="ECO:0000313" key="1">
    <source>
        <dbReference type="EMBL" id="KAK4564629.1"/>
    </source>
</evidence>
<dbReference type="PANTHER" id="PTHR48475:SF1">
    <property type="entry name" value="RNASE H TYPE-1 DOMAIN-CONTAINING PROTEIN"/>
    <property type="match status" value="1"/>
</dbReference>
<dbReference type="AlphaFoldDB" id="A0AAN7E7E8"/>
<proteinExistence type="predicted"/>
<dbReference type="SUPFAM" id="SSF53098">
    <property type="entry name" value="Ribonuclease H-like"/>
    <property type="match status" value="1"/>
</dbReference>
<name>A0AAN7E7E8_QUERU</name>
<reference evidence="1 2" key="1">
    <citation type="journal article" date="2023" name="G3 (Bethesda)">
        <title>A haplotype-resolved chromosome-scale genome for Quercus rubra L. provides insights into the genetics of adaptive traits for red oak species.</title>
        <authorList>
            <person name="Kapoor B."/>
            <person name="Jenkins J."/>
            <person name="Schmutz J."/>
            <person name="Zhebentyayeva T."/>
            <person name="Kuelheim C."/>
            <person name="Coggeshall M."/>
            <person name="Heim C."/>
            <person name="Lasky J.R."/>
            <person name="Leites L."/>
            <person name="Islam-Faridi N."/>
            <person name="Romero-Severson J."/>
            <person name="DeLeo V.L."/>
            <person name="Lucas S.M."/>
            <person name="Lazic D."/>
            <person name="Gailing O."/>
            <person name="Carlson J."/>
            <person name="Staton M."/>
        </authorList>
    </citation>
    <scope>NUCLEOTIDE SEQUENCE [LARGE SCALE GENOMIC DNA]</scope>
    <source>
        <strain evidence="1">Pseudo-F2</strain>
    </source>
</reference>
<gene>
    <name evidence="1" type="ORF">RGQ29_006630</name>
</gene>